<accession>A0ABP9YNR9</accession>
<keyword evidence="3 8" id="KW-0812">Transmembrane</keyword>
<sequence>MPSPLETWFSEIPPITRIYVSAACLTSIAVQLGFVHPLQLWLNYESIVHEFQWWRLITNFFYFGPLSIDFCFHVFFLARYSRMMEEGFFRNKPADYVWLMLFSASLLILLSIFVPFAYLPFMGSALSFTMVYIWARRNPYVRLNFLGLIIFTAPYLPWVLLLFSLCLGGQIPVGDILGVLVGHIYYFFEDVWPRDPLSHGKKWLATPRLIRWLVEGNRTRDDSIEIPEEATEEIVTENIVPEEQEAVVAAVESEGSVNEQSSQTKKVEDTVTDDVTAGTSNATPTTATLDEKTDLLQTSSTSSTSYVSSQSSSASTNNISLQQTTEKDKSDSESTSDISTVAPQIIICGEDDDQFAEDTVMIGSGPRGAFRWFKGRRYLNYAKDGGLLDNSLLPNDQIELDRMRVLSYIMRWAFKGFVFSNTCAYLILTFGPGMWTGHHVIDMAMDYKNSNFTVVDVLDLLPPDFEESAYSDNMDYSKIDSYKDRNAFTAMHPDLSMKLQSTTTPVVDSSTLDSGSSFSNILLSHEGSNTFDSTNSSKPERMETADHLFMAAQPPLNYRKLLANLDFYQMNVLDAKLPFQDNQFDFVKQQLVTASFTVADWKRVIEELVRGQKGENGKQKTARLKRQMEPRMARHLPDLLKNAGLIDVSAKLVSIPLGSWGLDLGSLWKHNLEMFAESTSPLLSKLMGISDTEYRSRWRDLVQEVQDKRAFSNIHAAWGIKSESATSAIDWSLWSPSI</sequence>
<reference evidence="9 10" key="1">
    <citation type="submission" date="2024-04" db="EMBL/GenBank/DDBJ databases">
        <title>genome sequences of Mucor flavus KT1a and Helicostylum pulchrum KT1b strains isolated from the surface of a dry-aged beef.</title>
        <authorList>
            <person name="Toyotome T."/>
            <person name="Hosono M."/>
            <person name="Torimaru M."/>
            <person name="Fukuda K."/>
            <person name="Mikami N."/>
        </authorList>
    </citation>
    <scope>NUCLEOTIDE SEQUENCE [LARGE SCALE GENOMIC DNA]</scope>
    <source>
        <strain evidence="9 10">KT1a</strain>
    </source>
</reference>
<dbReference type="EMBL" id="BAABUK010000003">
    <property type="protein sequence ID" value="GAA5808497.1"/>
    <property type="molecule type" value="Genomic_DNA"/>
</dbReference>
<dbReference type="SUPFAM" id="SSF144091">
    <property type="entry name" value="Rhomboid-like"/>
    <property type="match status" value="1"/>
</dbReference>
<evidence type="ECO:0000313" key="10">
    <source>
        <dbReference type="Proteomes" id="UP001473302"/>
    </source>
</evidence>
<feature type="transmembrane region" description="Helical" evidence="8">
    <location>
        <begin position="56"/>
        <end position="76"/>
    </location>
</feature>
<evidence type="ECO:0000256" key="1">
    <source>
        <dbReference type="ARBA" id="ARBA00004477"/>
    </source>
</evidence>
<evidence type="ECO:0000256" key="5">
    <source>
        <dbReference type="ARBA" id="ARBA00022989"/>
    </source>
</evidence>
<evidence type="ECO:0008006" key="11">
    <source>
        <dbReference type="Google" id="ProtNLM"/>
    </source>
</evidence>
<proteinExistence type="inferred from homology"/>
<keyword evidence="5 8" id="KW-1133">Transmembrane helix</keyword>
<protein>
    <recommendedName>
        <fullName evidence="11">Derlin</fullName>
    </recommendedName>
</protein>
<gene>
    <name evidence="9" type="ORF">MFLAVUS_001888</name>
</gene>
<evidence type="ECO:0000313" key="9">
    <source>
        <dbReference type="EMBL" id="GAA5808497.1"/>
    </source>
</evidence>
<feature type="transmembrane region" description="Helical" evidence="8">
    <location>
        <begin position="96"/>
        <end position="119"/>
    </location>
</feature>
<feature type="compositionally biased region" description="Low complexity" evidence="7">
    <location>
        <begin position="298"/>
        <end position="316"/>
    </location>
</feature>
<keyword evidence="10" id="KW-1185">Reference proteome</keyword>
<comment type="subcellular location">
    <subcellularLocation>
        <location evidence="1">Endoplasmic reticulum membrane</location>
        <topology evidence="1">Multi-pass membrane protein</topology>
    </subcellularLocation>
</comment>
<feature type="transmembrane region" description="Helical" evidence="8">
    <location>
        <begin position="140"/>
        <end position="163"/>
    </location>
</feature>
<dbReference type="InterPro" id="IPR007599">
    <property type="entry name" value="DER1"/>
</dbReference>
<evidence type="ECO:0000256" key="8">
    <source>
        <dbReference type="SAM" id="Phobius"/>
    </source>
</evidence>
<feature type="transmembrane region" description="Helical" evidence="8">
    <location>
        <begin position="20"/>
        <end position="44"/>
    </location>
</feature>
<evidence type="ECO:0000256" key="6">
    <source>
        <dbReference type="ARBA" id="ARBA00023136"/>
    </source>
</evidence>
<evidence type="ECO:0000256" key="7">
    <source>
        <dbReference type="SAM" id="MobiDB-lite"/>
    </source>
</evidence>
<evidence type="ECO:0000256" key="3">
    <source>
        <dbReference type="ARBA" id="ARBA00022692"/>
    </source>
</evidence>
<dbReference type="Proteomes" id="UP001473302">
    <property type="component" value="Unassembled WGS sequence"/>
</dbReference>
<evidence type="ECO:0000256" key="2">
    <source>
        <dbReference type="ARBA" id="ARBA00008917"/>
    </source>
</evidence>
<name>A0ABP9YNR9_9FUNG</name>
<comment type="similarity">
    <text evidence="2">Belongs to the derlin family.</text>
</comment>
<comment type="caution">
    <text evidence="9">The sequence shown here is derived from an EMBL/GenBank/DDBJ whole genome shotgun (WGS) entry which is preliminary data.</text>
</comment>
<keyword evidence="6 8" id="KW-0472">Membrane</keyword>
<feature type="region of interest" description="Disordered" evidence="7">
    <location>
        <begin position="249"/>
        <end position="337"/>
    </location>
</feature>
<organism evidence="9 10">
    <name type="scientific">Mucor flavus</name>
    <dbReference type="NCBI Taxonomy" id="439312"/>
    <lineage>
        <taxon>Eukaryota</taxon>
        <taxon>Fungi</taxon>
        <taxon>Fungi incertae sedis</taxon>
        <taxon>Mucoromycota</taxon>
        <taxon>Mucoromycotina</taxon>
        <taxon>Mucoromycetes</taxon>
        <taxon>Mucorales</taxon>
        <taxon>Mucorineae</taxon>
        <taxon>Mucoraceae</taxon>
        <taxon>Mucor</taxon>
    </lineage>
</organism>
<keyword evidence="4" id="KW-0256">Endoplasmic reticulum</keyword>
<dbReference type="InterPro" id="IPR035952">
    <property type="entry name" value="Rhomboid-like_sf"/>
</dbReference>
<dbReference type="Pfam" id="PF04511">
    <property type="entry name" value="DER1"/>
    <property type="match status" value="1"/>
</dbReference>
<dbReference type="PANTHER" id="PTHR11009">
    <property type="entry name" value="DER1-LIKE PROTEIN, DERLIN"/>
    <property type="match status" value="1"/>
</dbReference>
<evidence type="ECO:0000256" key="4">
    <source>
        <dbReference type="ARBA" id="ARBA00022824"/>
    </source>
</evidence>
<feature type="compositionally biased region" description="Polar residues" evidence="7">
    <location>
        <begin position="277"/>
        <end position="288"/>
    </location>
</feature>